<dbReference type="InterPro" id="IPR014001">
    <property type="entry name" value="Helicase_ATP-bd"/>
</dbReference>
<dbReference type="GO" id="GO:0005524">
    <property type="term" value="F:ATP binding"/>
    <property type="evidence" value="ECO:0007669"/>
    <property type="project" value="InterPro"/>
</dbReference>
<evidence type="ECO:0000313" key="4">
    <source>
        <dbReference type="Proteomes" id="UP001314263"/>
    </source>
</evidence>
<dbReference type="InterPro" id="IPR027417">
    <property type="entry name" value="P-loop_NTPase"/>
</dbReference>
<dbReference type="PANTHER" id="PTHR47396:SF1">
    <property type="entry name" value="ATP-DEPENDENT HELICASE IRC3-RELATED"/>
    <property type="match status" value="1"/>
</dbReference>
<protein>
    <recommendedName>
        <fullName evidence="2">Helicase ATP-binding domain-containing protein</fullName>
    </recommendedName>
</protein>
<dbReference type="InterPro" id="IPR006935">
    <property type="entry name" value="Helicase/UvrB_N"/>
</dbReference>
<dbReference type="SUPFAM" id="SSF52540">
    <property type="entry name" value="P-loop containing nucleoside triphosphate hydrolases"/>
    <property type="match status" value="2"/>
</dbReference>
<feature type="region of interest" description="Disordered" evidence="1">
    <location>
        <begin position="475"/>
        <end position="498"/>
    </location>
</feature>
<evidence type="ECO:0000256" key="1">
    <source>
        <dbReference type="SAM" id="MobiDB-lite"/>
    </source>
</evidence>
<comment type="caution">
    <text evidence="3">The sequence shown here is derived from an EMBL/GenBank/DDBJ whole genome shotgun (WGS) entry which is preliminary data.</text>
</comment>
<dbReference type="Gene3D" id="3.40.50.300">
    <property type="entry name" value="P-loop containing nucleotide triphosphate hydrolases"/>
    <property type="match status" value="2"/>
</dbReference>
<dbReference type="EMBL" id="CAUYUE010000004">
    <property type="protein sequence ID" value="CAK0767808.1"/>
    <property type="molecule type" value="Genomic_DNA"/>
</dbReference>
<dbReference type="InterPro" id="IPR050742">
    <property type="entry name" value="Helicase_Restrict-Modif_Enz"/>
</dbReference>
<name>A0AAV1HZM3_9CHLO</name>
<proteinExistence type="predicted"/>
<feature type="domain" description="Helicase ATP-binding" evidence="2">
    <location>
        <begin position="102"/>
        <end position="251"/>
    </location>
</feature>
<sequence>MYVVSSRGCVVDKKALGEETLHNIREELTVKPRVSPQYDFGGVQSWPIFQETDECIILPRHYARTKLGPPLREEFPDLPRRPRMQSAITLRAEQVPIADKAISVLQSQGGGLLNLKTGAGKTILALEICSRLGLRTMVVVHKSFLLNQWIDRIRDVMPDARVGALQGPKIDIDGKDVVVAMLQSLSQRDYPPGTLEGFGTLVVDECHHIGAHIFSRALPRVVTRYTLGLSATITRKDGLSKVFKHHLGDVIWKSSMDSPSTVVKMIVYHSTDREYCCERRTFRGTVMLPLMINNIVAHQPRNRLIMHEIRQYIREPDRVVIVISERIAHLESLCGSFESEAIDICRNGVTRRATCGLYIGKMKQLALDDSATKDVIFASTSMTREGLDIPALNTLVLASPLGDVVQASGRIMRRATDTPPLIIDIADAFSVFQGQTRKRKTFYDRSKFKIYETHHDDGEELDDLVASTEQMAVSQEEEPAVDDCLHPVPQGFLSDSDD</sequence>
<dbReference type="SMART" id="SM00487">
    <property type="entry name" value="DEXDc"/>
    <property type="match status" value="1"/>
</dbReference>
<dbReference type="PANTHER" id="PTHR47396">
    <property type="entry name" value="TYPE I RESTRICTION ENZYME ECOKI R PROTEIN"/>
    <property type="match status" value="1"/>
</dbReference>
<dbReference type="Pfam" id="PF04851">
    <property type="entry name" value="ResIII"/>
    <property type="match status" value="1"/>
</dbReference>
<reference evidence="3 4" key="1">
    <citation type="submission" date="2023-10" db="EMBL/GenBank/DDBJ databases">
        <authorList>
            <person name="Maclean D."/>
            <person name="Macfadyen A."/>
        </authorList>
    </citation>
    <scope>NUCLEOTIDE SEQUENCE [LARGE SCALE GENOMIC DNA]</scope>
</reference>
<dbReference type="Proteomes" id="UP001314263">
    <property type="component" value="Unassembled WGS sequence"/>
</dbReference>
<dbReference type="AlphaFoldDB" id="A0AAV1HZM3"/>
<evidence type="ECO:0000259" key="2">
    <source>
        <dbReference type="PROSITE" id="PS51192"/>
    </source>
</evidence>
<dbReference type="CDD" id="cd18785">
    <property type="entry name" value="SF2_C"/>
    <property type="match status" value="1"/>
</dbReference>
<keyword evidence="4" id="KW-1185">Reference proteome</keyword>
<dbReference type="GO" id="GO:0005829">
    <property type="term" value="C:cytosol"/>
    <property type="evidence" value="ECO:0007669"/>
    <property type="project" value="TreeGrafter"/>
</dbReference>
<gene>
    <name evidence="3" type="ORF">CVIRNUC_003498</name>
</gene>
<dbReference type="CDD" id="cd17926">
    <property type="entry name" value="DEXHc_RE"/>
    <property type="match status" value="1"/>
</dbReference>
<dbReference type="GO" id="GO:0016787">
    <property type="term" value="F:hydrolase activity"/>
    <property type="evidence" value="ECO:0007669"/>
    <property type="project" value="InterPro"/>
</dbReference>
<organism evidence="3 4">
    <name type="scientific">Coccomyxa viridis</name>
    <dbReference type="NCBI Taxonomy" id="1274662"/>
    <lineage>
        <taxon>Eukaryota</taxon>
        <taxon>Viridiplantae</taxon>
        <taxon>Chlorophyta</taxon>
        <taxon>core chlorophytes</taxon>
        <taxon>Trebouxiophyceae</taxon>
        <taxon>Trebouxiophyceae incertae sedis</taxon>
        <taxon>Coccomyxaceae</taxon>
        <taxon>Coccomyxa</taxon>
    </lineage>
</organism>
<dbReference type="GO" id="GO:0003677">
    <property type="term" value="F:DNA binding"/>
    <property type="evidence" value="ECO:0007669"/>
    <property type="project" value="InterPro"/>
</dbReference>
<dbReference type="PROSITE" id="PS51192">
    <property type="entry name" value="HELICASE_ATP_BIND_1"/>
    <property type="match status" value="1"/>
</dbReference>
<evidence type="ECO:0000313" key="3">
    <source>
        <dbReference type="EMBL" id="CAK0767808.1"/>
    </source>
</evidence>
<accession>A0AAV1HZM3</accession>